<proteinExistence type="predicted"/>
<dbReference type="EMBL" id="AM942444">
    <property type="protein sequence ID" value="CAQ05039.1"/>
    <property type="molecule type" value="Genomic_DNA"/>
</dbReference>
<protein>
    <submittedName>
        <fullName evidence="1">Uncharacterized protein</fullName>
    </submittedName>
</protein>
<organism evidence="1 2">
    <name type="scientific">Corynebacterium urealyticum (strain ATCC 43042 / DSM 7109)</name>
    <dbReference type="NCBI Taxonomy" id="504474"/>
    <lineage>
        <taxon>Bacteria</taxon>
        <taxon>Bacillati</taxon>
        <taxon>Actinomycetota</taxon>
        <taxon>Actinomycetes</taxon>
        <taxon>Mycobacteriales</taxon>
        <taxon>Corynebacteriaceae</taxon>
        <taxon>Corynebacterium</taxon>
    </lineage>
</organism>
<gene>
    <name evidence="1" type="ordered locus">cu1079</name>
</gene>
<evidence type="ECO:0000313" key="1">
    <source>
        <dbReference type="EMBL" id="CAQ05039.1"/>
    </source>
</evidence>
<dbReference type="STRING" id="504474.cu1079"/>
<dbReference type="Proteomes" id="UP000001727">
    <property type="component" value="Chromosome"/>
</dbReference>
<dbReference type="KEGG" id="cur:cu1079"/>
<sequence>MPEGDLLLATLDGANDGLEGSLSCVNENVEEGGNKLEHNVLLTIGKRRTRGLFGASKNLHDLREGAYFYRTKDPLLGVSKRSHLHFKCNSDGLTLSTFSSTDKQARR</sequence>
<keyword evidence="2" id="KW-1185">Reference proteome</keyword>
<evidence type="ECO:0000313" key="2">
    <source>
        <dbReference type="Proteomes" id="UP000001727"/>
    </source>
</evidence>
<accession>B1VGZ8</accession>
<reference evidence="1 2" key="1">
    <citation type="journal article" date="2008" name="J. Biotechnol.">
        <title>The lifestyle of Corynebacterium urealyticum derived from its complete genome sequence established by pyrosequencing.</title>
        <authorList>
            <person name="Tauch A."/>
            <person name="Trost E."/>
            <person name="Tilker A."/>
            <person name="Ludewig U."/>
            <person name="Schneiker S."/>
            <person name="Goesmann A."/>
            <person name="Arnold W."/>
            <person name="Bekel T."/>
            <person name="Brinkrolf K."/>
            <person name="Brune I."/>
            <person name="Goetker S."/>
            <person name="Kalinowski J."/>
            <person name="Kamp P.-B."/>
            <person name="Lobo F.P."/>
            <person name="Viehoever P."/>
            <person name="Weisshaar B."/>
            <person name="Soriano F."/>
            <person name="Droege M."/>
            <person name="Puehler A."/>
        </authorList>
    </citation>
    <scope>NUCLEOTIDE SEQUENCE [LARGE SCALE GENOMIC DNA]</scope>
    <source>
        <strain evidence="2">ATCC 43042 / DSM 7109</strain>
    </source>
</reference>
<name>B1VGZ8_CORU7</name>
<dbReference type="AlphaFoldDB" id="B1VGZ8"/>
<dbReference type="HOGENOM" id="CLU_2205668_0_0_11"/>